<dbReference type="InterPro" id="IPR004853">
    <property type="entry name" value="Sugar_P_trans_dom"/>
</dbReference>
<keyword evidence="2 5" id="KW-0812">Transmembrane</keyword>
<comment type="subcellular location">
    <subcellularLocation>
        <location evidence="1">Membrane</location>
        <topology evidence="1">Multi-pass membrane protein</topology>
    </subcellularLocation>
</comment>
<name>L8GGR0_ACACF</name>
<dbReference type="InterPro" id="IPR050186">
    <property type="entry name" value="TPT_transporter"/>
</dbReference>
<evidence type="ECO:0000259" key="6">
    <source>
        <dbReference type="Pfam" id="PF03151"/>
    </source>
</evidence>
<feature type="transmembrane region" description="Helical" evidence="5">
    <location>
        <begin position="237"/>
        <end position="258"/>
    </location>
</feature>
<keyword evidence="4 5" id="KW-0472">Membrane</keyword>
<dbReference type="SUPFAM" id="SSF103481">
    <property type="entry name" value="Multidrug resistance efflux transporter EmrE"/>
    <property type="match status" value="1"/>
</dbReference>
<dbReference type="AlphaFoldDB" id="L8GGR0"/>
<feature type="transmembrane region" description="Helical" evidence="5">
    <location>
        <begin position="94"/>
        <end position="118"/>
    </location>
</feature>
<dbReference type="OrthoDB" id="16423at2759"/>
<reference evidence="7 8" key="1">
    <citation type="journal article" date="2013" name="Genome Biol.">
        <title>Genome of Acanthamoeba castellanii highlights extensive lateral gene transfer and early evolution of tyrosine kinase signaling.</title>
        <authorList>
            <person name="Clarke M."/>
            <person name="Lohan A.J."/>
            <person name="Liu B."/>
            <person name="Lagkouvardos I."/>
            <person name="Roy S."/>
            <person name="Zafar N."/>
            <person name="Bertelli C."/>
            <person name="Schilde C."/>
            <person name="Kianianmomeni A."/>
            <person name="Burglin T.R."/>
            <person name="Frech C."/>
            <person name="Turcotte B."/>
            <person name="Kopec K.O."/>
            <person name="Synnott J.M."/>
            <person name="Choo C."/>
            <person name="Paponov I."/>
            <person name="Finkler A."/>
            <person name="Soon Heng Tan C."/>
            <person name="Hutchins A.P."/>
            <person name="Weinmeier T."/>
            <person name="Rattei T."/>
            <person name="Chu J.S."/>
            <person name="Gimenez G."/>
            <person name="Irimia M."/>
            <person name="Rigden D.J."/>
            <person name="Fitzpatrick D.A."/>
            <person name="Lorenzo-Morales J."/>
            <person name="Bateman A."/>
            <person name="Chiu C.H."/>
            <person name="Tang P."/>
            <person name="Hegemann P."/>
            <person name="Fromm H."/>
            <person name="Raoult D."/>
            <person name="Greub G."/>
            <person name="Miranda-Saavedra D."/>
            <person name="Chen N."/>
            <person name="Nash P."/>
            <person name="Ginger M.L."/>
            <person name="Horn M."/>
            <person name="Schaap P."/>
            <person name="Caler L."/>
            <person name="Loftus B."/>
        </authorList>
    </citation>
    <scope>NUCLEOTIDE SEQUENCE [LARGE SCALE GENOMIC DNA]</scope>
    <source>
        <strain evidence="7 8">Neff</strain>
    </source>
</reference>
<evidence type="ECO:0000313" key="7">
    <source>
        <dbReference type="EMBL" id="ELR11938.1"/>
    </source>
</evidence>
<dbReference type="GO" id="GO:0016020">
    <property type="term" value="C:membrane"/>
    <property type="evidence" value="ECO:0007669"/>
    <property type="project" value="UniProtKB-SubCell"/>
</dbReference>
<evidence type="ECO:0000256" key="1">
    <source>
        <dbReference type="ARBA" id="ARBA00004141"/>
    </source>
</evidence>
<dbReference type="VEuPathDB" id="AmoebaDB:ACA1_399870"/>
<dbReference type="Pfam" id="PF03151">
    <property type="entry name" value="TPT"/>
    <property type="match status" value="1"/>
</dbReference>
<feature type="transmembrane region" description="Helical" evidence="5">
    <location>
        <begin position="264"/>
        <end position="282"/>
    </location>
</feature>
<dbReference type="KEGG" id="acan:ACA1_399870"/>
<feature type="transmembrane region" description="Helical" evidence="5">
    <location>
        <begin position="61"/>
        <end position="82"/>
    </location>
</feature>
<gene>
    <name evidence="7" type="ORF">ACA1_399870</name>
</gene>
<dbReference type="OMA" id="YFPCGMY"/>
<dbReference type="InterPro" id="IPR037185">
    <property type="entry name" value="EmrE-like"/>
</dbReference>
<organism evidence="7 8">
    <name type="scientific">Acanthamoeba castellanii (strain ATCC 30010 / Neff)</name>
    <dbReference type="NCBI Taxonomy" id="1257118"/>
    <lineage>
        <taxon>Eukaryota</taxon>
        <taxon>Amoebozoa</taxon>
        <taxon>Discosea</taxon>
        <taxon>Longamoebia</taxon>
        <taxon>Centramoebida</taxon>
        <taxon>Acanthamoebidae</taxon>
        <taxon>Acanthamoeba</taxon>
    </lineage>
</organism>
<dbReference type="GeneID" id="14912405"/>
<dbReference type="PANTHER" id="PTHR11132">
    <property type="entry name" value="SOLUTE CARRIER FAMILY 35"/>
    <property type="match status" value="1"/>
</dbReference>
<keyword evidence="8" id="KW-1185">Reference proteome</keyword>
<evidence type="ECO:0000313" key="8">
    <source>
        <dbReference type="Proteomes" id="UP000011083"/>
    </source>
</evidence>
<evidence type="ECO:0000256" key="2">
    <source>
        <dbReference type="ARBA" id="ARBA00022692"/>
    </source>
</evidence>
<sequence length="311" mass="34180">MSAGQAAVVSILLWWVTNIFTVIANKWIFQILQFAYPLTLTGVFKAVPFVQIPLANCLTNVFPLALIFFVNIILGNISLRFIPVSFMQTIKSAVPAFTVLLQVFGLGMTFPRGTYLALVPVVGGVAMATATEVNFEMIGFTCALVACLTTAVQSVLSSVLLTGQYRLDSVNLLYYMAPLAFLVNLPFAYYFEAEDVMNRSYVDVSAHEIVLLLFLSGFVAFLLNLSVFFAIKSTSALTFTVFGNLKVVIVILLSVIIFQNEITAYNGMGCVVAFMGICAYSYQEYTIKEQKRLAALEAVKVESLEEEKADA</sequence>
<protein>
    <submittedName>
        <fullName evidence="7">Integral membrane protein duf6 domain containing protein</fullName>
    </submittedName>
</protein>
<accession>L8GGR0</accession>
<feature type="domain" description="Sugar phosphate transporter" evidence="6">
    <location>
        <begin position="9"/>
        <end position="281"/>
    </location>
</feature>
<feature type="transmembrane region" description="Helical" evidence="5">
    <location>
        <begin position="138"/>
        <end position="160"/>
    </location>
</feature>
<dbReference type="EMBL" id="KB008145">
    <property type="protein sequence ID" value="ELR11938.1"/>
    <property type="molecule type" value="Genomic_DNA"/>
</dbReference>
<evidence type="ECO:0000256" key="4">
    <source>
        <dbReference type="ARBA" id="ARBA00023136"/>
    </source>
</evidence>
<proteinExistence type="predicted"/>
<evidence type="ECO:0000256" key="3">
    <source>
        <dbReference type="ARBA" id="ARBA00022989"/>
    </source>
</evidence>
<feature type="transmembrane region" description="Helical" evidence="5">
    <location>
        <begin position="211"/>
        <end position="230"/>
    </location>
</feature>
<feature type="transmembrane region" description="Helical" evidence="5">
    <location>
        <begin position="172"/>
        <end position="191"/>
    </location>
</feature>
<evidence type="ECO:0000256" key="5">
    <source>
        <dbReference type="SAM" id="Phobius"/>
    </source>
</evidence>
<feature type="transmembrane region" description="Helical" evidence="5">
    <location>
        <begin position="6"/>
        <end position="24"/>
    </location>
</feature>
<dbReference type="RefSeq" id="XP_004333951.1">
    <property type="nucleotide sequence ID" value="XM_004333903.1"/>
</dbReference>
<dbReference type="Proteomes" id="UP000011083">
    <property type="component" value="Unassembled WGS sequence"/>
</dbReference>
<keyword evidence="3 5" id="KW-1133">Transmembrane helix</keyword>